<evidence type="ECO:0000313" key="7">
    <source>
        <dbReference type="Proteomes" id="UP001347796"/>
    </source>
</evidence>
<feature type="chain" id="PRO_5043019816" evidence="5">
    <location>
        <begin position="20"/>
        <end position="171"/>
    </location>
</feature>
<evidence type="ECO:0000313" key="6">
    <source>
        <dbReference type="EMBL" id="KAK6195070.1"/>
    </source>
</evidence>
<keyword evidence="5" id="KW-0732">Signal</keyword>
<accession>A0AAN8QA57</accession>
<keyword evidence="3" id="KW-0964">Secreted</keyword>
<sequence length="171" mass="20026">MEGVKILFVVCLTLKTCHGAWVNEHDKYLNKKCPAGQQIVTMASVHSDHYEDRRWSYTCENYSPVGDCAWHSKVNSYDQTMNFKCPDNGAICGFKATHSGNDREYDVRCCAMTQLYPTGLSCQWTGFLNNYDGYLYYGVPWHKFINGIYSTFNNHYGDRRFKVYECKRWIW</sequence>
<evidence type="ECO:0000256" key="2">
    <source>
        <dbReference type="ARBA" id="ARBA00008712"/>
    </source>
</evidence>
<comment type="similarity">
    <text evidence="2">Belongs to the dermatopontin family.</text>
</comment>
<evidence type="ECO:0000256" key="3">
    <source>
        <dbReference type="ARBA" id="ARBA00022525"/>
    </source>
</evidence>
<dbReference type="GO" id="GO:0031012">
    <property type="term" value="C:extracellular matrix"/>
    <property type="evidence" value="ECO:0007669"/>
    <property type="project" value="TreeGrafter"/>
</dbReference>
<protein>
    <submittedName>
        <fullName evidence="6">Uncharacterized protein</fullName>
    </submittedName>
</protein>
<gene>
    <name evidence="6" type="ORF">SNE40_000576</name>
</gene>
<comment type="caution">
    <text evidence="6">The sequence shown here is derived from an EMBL/GenBank/DDBJ whole genome shotgun (WGS) entry which is preliminary data.</text>
</comment>
<keyword evidence="4" id="KW-1015">Disulfide bond</keyword>
<dbReference type="AlphaFoldDB" id="A0AAN8QA57"/>
<name>A0AAN8QA57_PATCE</name>
<dbReference type="InterPro" id="IPR026645">
    <property type="entry name" value="Dermatopontin"/>
</dbReference>
<dbReference type="Pfam" id="PF14704">
    <property type="entry name" value="DERM"/>
    <property type="match status" value="1"/>
</dbReference>
<dbReference type="PANTHER" id="PTHR15040">
    <property type="entry name" value="DERMATOPONTIN-RELATED"/>
    <property type="match status" value="1"/>
</dbReference>
<comment type="subcellular location">
    <subcellularLocation>
        <location evidence="1">Secreted</location>
    </subcellularLocation>
</comment>
<reference evidence="6 7" key="1">
    <citation type="submission" date="2024-01" db="EMBL/GenBank/DDBJ databases">
        <title>The genome of the rayed Mediterranean limpet Patella caerulea (Linnaeus, 1758).</title>
        <authorList>
            <person name="Anh-Thu Weber A."/>
            <person name="Halstead-Nussloch G."/>
        </authorList>
    </citation>
    <scope>NUCLEOTIDE SEQUENCE [LARGE SCALE GENOMIC DNA]</scope>
    <source>
        <strain evidence="6">AATW-2023a</strain>
        <tissue evidence="6">Whole specimen</tissue>
    </source>
</reference>
<organism evidence="6 7">
    <name type="scientific">Patella caerulea</name>
    <name type="common">Rayed Mediterranean limpet</name>
    <dbReference type="NCBI Taxonomy" id="87958"/>
    <lineage>
        <taxon>Eukaryota</taxon>
        <taxon>Metazoa</taxon>
        <taxon>Spiralia</taxon>
        <taxon>Lophotrochozoa</taxon>
        <taxon>Mollusca</taxon>
        <taxon>Gastropoda</taxon>
        <taxon>Patellogastropoda</taxon>
        <taxon>Patelloidea</taxon>
        <taxon>Patellidae</taxon>
        <taxon>Patella</taxon>
    </lineage>
</organism>
<evidence type="ECO:0000256" key="5">
    <source>
        <dbReference type="SAM" id="SignalP"/>
    </source>
</evidence>
<feature type="signal peptide" evidence="5">
    <location>
        <begin position="1"/>
        <end position="19"/>
    </location>
</feature>
<dbReference type="EMBL" id="JAZGQO010000001">
    <property type="protein sequence ID" value="KAK6195070.1"/>
    <property type="molecule type" value="Genomic_DNA"/>
</dbReference>
<evidence type="ECO:0000256" key="1">
    <source>
        <dbReference type="ARBA" id="ARBA00004613"/>
    </source>
</evidence>
<keyword evidence="7" id="KW-1185">Reference proteome</keyword>
<proteinExistence type="inferred from homology"/>
<dbReference type="GO" id="GO:0005615">
    <property type="term" value="C:extracellular space"/>
    <property type="evidence" value="ECO:0007669"/>
    <property type="project" value="TreeGrafter"/>
</dbReference>
<dbReference type="Proteomes" id="UP001347796">
    <property type="component" value="Unassembled WGS sequence"/>
</dbReference>
<dbReference type="GO" id="GO:0030199">
    <property type="term" value="P:collagen fibril organization"/>
    <property type="evidence" value="ECO:0007669"/>
    <property type="project" value="TreeGrafter"/>
</dbReference>
<dbReference type="PANTHER" id="PTHR15040:SF1">
    <property type="entry name" value="DERMATOPONTIN-LIKE ISOFORM X1"/>
    <property type="match status" value="1"/>
</dbReference>
<evidence type="ECO:0000256" key="4">
    <source>
        <dbReference type="ARBA" id="ARBA00023157"/>
    </source>
</evidence>